<dbReference type="InterPro" id="IPR035069">
    <property type="entry name" value="TTHA1013/TTHA0281-like"/>
</dbReference>
<dbReference type="AlphaFoldDB" id="A0A450ZU43"/>
<feature type="domain" description="DUF1902" evidence="1">
    <location>
        <begin position="54"/>
        <end position="121"/>
    </location>
</feature>
<evidence type="ECO:0000259" key="1">
    <source>
        <dbReference type="Pfam" id="PF08972"/>
    </source>
</evidence>
<accession>A0A450ZU43</accession>
<dbReference type="Gene3D" id="3.30.2390.10">
    <property type="entry name" value="TTHA1013-like"/>
    <property type="match status" value="1"/>
</dbReference>
<dbReference type="SUPFAM" id="SSF143100">
    <property type="entry name" value="TTHA1013/TTHA0281-like"/>
    <property type="match status" value="1"/>
</dbReference>
<protein>
    <recommendedName>
        <fullName evidence="1">DUF1902 domain-containing protein</fullName>
    </recommendedName>
</protein>
<dbReference type="Pfam" id="PF08972">
    <property type="entry name" value="DUF1902"/>
    <property type="match status" value="1"/>
</dbReference>
<dbReference type="EMBL" id="CAADFY010000111">
    <property type="protein sequence ID" value="VFK57301.1"/>
    <property type="molecule type" value="Genomic_DNA"/>
</dbReference>
<dbReference type="InterPro" id="IPR015066">
    <property type="entry name" value="DUF1902"/>
</dbReference>
<gene>
    <name evidence="3" type="ORF">BECKTUN1418E_GA0071001_11079</name>
    <name evidence="2" type="ORF">BECKTUN1418F_GA0071002_11119</name>
</gene>
<evidence type="ECO:0000313" key="3">
    <source>
        <dbReference type="EMBL" id="VFK65440.1"/>
    </source>
</evidence>
<reference evidence="2" key="1">
    <citation type="submission" date="2019-02" db="EMBL/GenBank/DDBJ databases">
        <authorList>
            <person name="Gruber-Vodicka R. H."/>
            <person name="Seah K. B. B."/>
        </authorList>
    </citation>
    <scope>NUCLEOTIDE SEQUENCE</scope>
    <source>
        <strain evidence="3">BECK_BY2</strain>
        <strain evidence="2">BECK_BY3</strain>
    </source>
</reference>
<proteinExistence type="predicted"/>
<name>A0A450ZU43_9GAMM</name>
<dbReference type="EMBL" id="CAADFV010000107">
    <property type="protein sequence ID" value="VFK65440.1"/>
    <property type="molecule type" value="Genomic_DNA"/>
</dbReference>
<sequence>MPVISSWHFSLCLLIIPSLFSNETIRLSRWLILVYSSSSNSRNIGIKPFSSPWKAIWDDESEVRVASSDDVPGPITKASTWDRLMQEPRALIPKLLEANEMLEKGTESEIPFHLLSERRETIHY</sequence>
<organism evidence="2">
    <name type="scientific">Candidatus Kentrum sp. TUN</name>
    <dbReference type="NCBI Taxonomy" id="2126343"/>
    <lineage>
        <taxon>Bacteria</taxon>
        <taxon>Pseudomonadati</taxon>
        <taxon>Pseudomonadota</taxon>
        <taxon>Gammaproteobacteria</taxon>
        <taxon>Candidatus Kentrum</taxon>
    </lineage>
</organism>
<evidence type="ECO:0000313" key="2">
    <source>
        <dbReference type="EMBL" id="VFK57301.1"/>
    </source>
</evidence>